<accession>A0A1C3V048</accession>
<dbReference type="EMBL" id="FMAH01000007">
    <property type="protein sequence ID" value="SCB21029.1"/>
    <property type="molecule type" value="Genomic_DNA"/>
</dbReference>
<keyword evidence="2" id="KW-1185">Reference proteome</keyword>
<organism evidence="1 2">
    <name type="scientific">Rhizobium miluonense</name>
    <dbReference type="NCBI Taxonomy" id="411945"/>
    <lineage>
        <taxon>Bacteria</taxon>
        <taxon>Pseudomonadati</taxon>
        <taxon>Pseudomonadota</taxon>
        <taxon>Alphaproteobacteria</taxon>
        <taxon>Hyphomicrobiales</taxon>
        <taxon>Rhizobiaceae</taxon>
        <taxon>Rhizobium/Agrobacterium group</taxon>
        <taxon>Rhizobium</taxon>
    </lineage>
</organism>
<dbReference type="Proteomes" id="UP000199435">
    <property type="component" value="Unassembled WGS sequence"/>
</dbReference>
<gene>
    <name evidence="1" type="ORF">GA0061102_100788</name>
</gene>
<dbReference type="RefSeq" id="WP_159432152.1">
    <property type="nucleotide sequence ID" value="NZ_FMAH01000007.1"/>
</dbReference>
<evidence type="ECO:0000313" key="2">
    <source>
        <dbReference type="Proteomes" id="UP000199435"/>
    </source>
</evidence>
<name>A0A1C3V048_9HYPH</name>
<protein>
    <submittedName>
        <fullName evidence="1">Uncharacterized protein</fullName>
    </submittedName>
</protein>
<dbReference type="AlphaFoldDB" id="A0A1C3V048"/>
<proteinExistence type="predicted"/>
<evidence type="ECO:0000313" key="1">
    <source>
        <dbReference type="EMBL" id="SCB21029.1"/>
    </source>
</evidence>
<reference evidence="2" key="1">
    <citation type="submission" date="2016-08" db="EMBL/GenBank/DDBJ databases">
        <authorList>
            <person name="Varghese N."/>
            <person name="Submissions Spin"/>
        </authorList>
    </citation>
    <scope>NUCLEOTIDE SEQUENCE [LARGE SCALE GENOMIC DNA]</scope>
    <source>
        <strain evidence="2">HAMBI 2971</strain>
    </source>
</reference>
<sequence>MFAIEPSIESLFTAALKAGWDRESILLAIINSAISNAEKIQSPSRMMHS</sequence>